<dbReference type="OrthoDB" id="1264254at2"/>
<keyword evidence="5" id="KW-1185">Reference proteome</keyword>
<reference evidence="4 5" key="1">
    <citation type="submission" date="2017-05" db="EMBL/GenBank/DDBJ databases">
        <authorList>
            <person name="Varghese N."/>
            <person name="Submissions S."/>
        </authorList>
    </citation>
    <scope>NUCLEOTIDE SEQUENCE [LARGE SCALE GENOMIC DNA]</scope>
    <source>
        <strain evidence="4 5">DSM 27040</strain>
    </source>
</reference>
<name>A0A521B0U9_SACCC</name>
<organism evidence="4 5">
    <name type="scientific">Saccharicrinis carchari</name>
    <dbReference type="NCBI Taxonomy" id="1168039"/>
    <lineage>
        <taxon>Bacteria</taxon>
        <taxon>Pseudomonadati</taxon>
        <taxon>Bacteroidota</taxon>
        <taxon>Bacteroidia</taxon>
        <taxon>Marinilabiliales</taxon>
        <taxon>Marinilabiliaceae</taxon>
        <taxon>Saccharicrinis</taxon>
    </lineage>
</organism>
<protein>
    <recommendedName>
        <fullName evidence="6">TonB dependent receptor</fullName>
    </recommendedName>
</protein>
<proteinExistence type="predicted"/>
<dbReference type="Gene3D" id="2.40.170.20">
    <property type="entry name" value="TonB-dependent receptor, beta-barrel domain"/>
    <property type="match status" value="1"/>
</dbReference>
<dbReference type="RefSeq" id="WP_142531927.1">
    <property type="nucleotide sequence ID" value="NZ_FXTB01000001.1"/>
</dbReference>
<evidence type="ECO:0000313" key="4">
    <source>
        <dbReference type="EMBL" id="SMO40728.1"/>
    </source>
</evidence>
<dbReference type="InterPro" id="IPR036942">
    <property type="entry name" value="Beta-barrel_TonB_sf"/>
</dbReference>
<dbReference type="SUPFAM" id="SSF56935">
    <property type="entry name" value="Porins"/>
    <property type="match status" value="1"/>
</dbReference>
<evidence type="ECO:0000313" key="5">
    <source>
        <dbReference type="Proteomes" id="UP000319040"/>
    </source>
</evidence>
<evidence type="ECO:0000256" key="1">
    <source>
        <dbReference type="ARBA" id="ARBA00004442"/>
    </source>
</evidence>
<dbReference type="AlphaFoldDB" id="A0A521B0U9"/>
<evidence type="ECO:0000256" key="2">
    <source>
        <dbReference type="ARBA" id="ARBA00023136"/>
    </source>
</evidence>
<comment type="subcellular location">
    <subcellularLocation>
        <location evidence="1">Cell outer membrane</location>
    </subcellularLocation>
</comment>
<dbReference type="GO" id="GO:0009279">
    <property type="term" value="C:cell outer membrane"/>
    <property type="evidence" value="ECO:0007669"/>
    <property type="project" value="UniProtKB-SubCell"/>
</dbReference>
<evidence type="ECO:0008006" key="6">
    <source>
        <dbReference type="Google" id="ProtNLM"/>
    </source>
</evidence>
<keyword evidence="3" id="KW-0998">Cell outer membrane</keyword>
<gene>
    <name evidence="4" type="ORF">SAMN06265379_101571</name>
</gene>
<evidence type="ECO:0000256" key="3">
    <source>
        <dbReference type="ARBA" id="ARBA00023237"/>
    </source>
</evidence>
<keyword evidence="2" id="KW-0472">Membrane</keyword>
<accession>A0A521B0U9</accession>
<dbReference type="Proteomes" id="UP000319040">
    <property type="component" value="Unassembled WGS sequence"/>
</dbReference>
<sequence length="579" mass="65007">MKNINAILVLTTAFFCTVAASGQQLNKDVKVVREYNPIISDAFKINQLPVNEVDESSFNPNFTYNILSKALSSGLAVEPISAARLTPERKTVLDKSYVKGGLGNYVTVFGELYYNVLRSEDYALGLNVGHLTSGGKVKLQDDSKVDAPFHDTWASLYFRRFWKDYTLAIDADFLHNIYNYYGFQNLEDEMGYVEPYSGAMVSGADLMVDERQRLSAFDLSIGLNNKVLDDSSVPFDASFTFGTFGNLTGINESHFGLNGKVRTYINDMFLDVAGGFDYYGTSVPNFTSPLYQFVDRNMTIINFSPAVGFQWEEANLKVGMDVFAQIGGQDDDFNIAPHIEADLVIAEGVVTAFGGVKGDYKVNNYESVQRENRYIRADQNVKNSFHGIHLFAGLRGNFSSQTSFTARLDYAAFDNEHFFVNRADTVFLTAEVHQNNIFDVVYDDGRLLQLSGELKYEPSPGFNLLLKGKYNGWDMDNLKQAWHKPELELGFTGNYELLSDIWVNAGLYSISKRYALNVSDTGVKELKGVIDLNLGVNYYLSSKWTMFANVNNLLINKYYQWNGYPSQGLNIRAGVGYSF</sequence>
<dbReference type="EMBL" id="FXTB01000001">
    <property type="protein sequence ID" value="SMO40728.1"/>
    <property type="molecule type" value="Genomic_DNA"/>
</dbReference>